<organism evidence="1 2">
    <name type="scientific">Onchocerca volvulus</name>
    <dbReference type="NCBI Taxonomy" id="6282"/>
    <lineage>
        <taxon>Eukaryota</taxon>
        <taxon>Metazoa</taxon>
        <taxon>Ecdysozoa</taxon>
        <taxon>Nematoda</taxon>
        <taxon>Chromadorea</taxon>
        <taxon>Rhabditida</taxon>
        <taxon>Spirurina</taxon>
        <taxon>Spiruromorpha</taxon>
        <taxon>Filarioidea</taxon>
        <taxon>Onchocercidae</taxon>
        <taxon>Onchocerca</taxon>
    </lineage>
</organism>
<reference evidence="1" key="2">
    <citation type="submission" date="2022-06" db="UniProtKB">
        <authorList>
            <consortium name="EnsemblMetazoa"/>
        </authorList>
    </citation>
    <scope>IDENTIFICATION</scope>
</reference>
<keyword evidence="2" id="KW-1185">Reference proteome</keyword>
<proteinExistence type="predicted"/>
<dbReference type="AlphaFoldDB" id="A0A8R1XU39"/>
<dbReference type="EMBL" id="CMVM020000072">
    <property type="status" value="NOT_ANNOTATED_CDS"/>
    <property type="molecule type" value="Genomic_DNA"/>
</dbReference>
<dbReference type="Proteomes" id="UP000024404">
    <property type="component" value="Unassembled WGS sequence"/>
</dbReference>
<protein>
    <submittedName>
        <fullName evidence="1">Uncharacterized protein</fullName>
    </submittedName>
</protein>
<evidence type="ECO:0000313" key="2">
    <source>
        <dbReference type="Proteomes" id="UP000024404"/>
    </source>
</evidence>
<reference evidence="2" key="1">
    <citation type="submission" date="2013-10" db="EMBL/GenBank/DDBJ databases">
        <title>Genome sequencing of Onchocerca volvulus.</title>
        <authorList>
            <person name="Cotton J."/>
            <person name="Tsai J."/>
            <person name="Stanley E."/>
            <person name="Tracey A."/>
            <person name="Holroyd N."/>
            <person name="Lustigman S."/>
            <person name="Berriman M."/>
        </authorList>
    </citation>
    <scope>NUCLEOTIDE SEQUENCE</scope>
</reference>
<dbReference type="EnsemblMetazoa" id="OVOC2227.1">
    <property type="protein sequence ID" value="OVOC2227.1"/>
    <property type="gene ID" value="WBGene00239036"/>
</dbReference>
<sequence length="64" mass="8066">MNFDIFCRIRKNLFFESLISIRFKLSYPKTYTKRGREREREREGKREREREGEYVTVQHIFDIF</sequence>
<evidence type="ECO:0000313" key="1">
    <source>
        <dbReference type="EnsemblMetazoa" id="OVOC2227.1"/>
    </source>
</evidence>
<name>A0A8R1XU39_ONCVO</name>
<accession>A0A8R1XU39</accession>